<evidence type="ECO:0000256" key="1">
    <source>
        <dbReference type="SAM" id="Phobius"/>
    </source>
</evidence>
<dbReference type="InterPro" id="IPR036938">
    <property type="entry name" value="PAP2/HPO_sf"/>
</dbReference>
<dbReference type="PANTHER" id="PTHR14969">
    <property type="entry name" value="SPHINGOSINE-1-PHOSPHATE PHOSPHOHYDROLASE"/>
    <property type="match status" value="1"/>
</dbReference>
<feature type="transmembrane region" description="Helical" evidence="1">
    <location>
        <begin position="107"/>
        <end position="129"/>
    </location>
</feature>
<reference evidence="3 4" key="1">
    <citation type="submission" date="2020-05" db="EMBL/GenBank/DDBJ databases">
        <title>MicrobeNet Type strains.</title>
        <authorList>
            <person name="Nicholson A.C."/>
        </authorList>
    </citation>
    <scope>NUCLEOTIDE SEQUENCE [LARGE SCALE GENOMIC DNA]</scope>
    <source>
        <strain evidence="3 4">JCM 3224</strain>
    </source>
</reference>
<gene>
    <name evidence="3" type="ORF">HLB23_20715</name>
</gene>
<organism evidence="3 4">
    <name type="scientific">Nocardia uniformis</name>
    <dbReference type="NCBI Taxonomy" id="53432"/>
    <lineage>
        <taxon>Bacteria</taxon>
        <taxon>Bacillati</taxon>
        <taxon>Actinomycetota</taxon>
        <taxon>Actinomycetes</taxon>
        <taxon>Mycobacteriales</taxon>
        <taxon>Nocardiaceae</taxon>
        <taxon>Nocardia</taxon>
    </lineage>
</organism>
<protein>
    <submittedName>
        <fullName evidence="3">Phosphatase PAP2 family protein</fullName>
    </submittedName>
</protein>
<keyword evidence="1" id="KW-1133">Transmembrane helix</keyword>
<dbReference type="AlphaFoldDB" id="A0A849CFQ5"/>
<dbReference type="Gene3D" id="1.20.144.10">
    <property type="entry name" value="Phosphatidic acid phosphatase type 2/haloperoxidase"/>
    <property type="match status" value="1"/>
</dbReference>
<dbReference type="Pfam" id="PF01569">
    <property type="entry name" value="PAP2"/>
    <property type="match status" value="1"/>
</dbReference>
<accession>A0A849CFQ5</accession>
<keyword evidence="1" id="KW-0472">Membrane</keyword>
<feature type="domain" description="Phosphatidic acid phosphatase type 2/haloperoxidase" evidence="2">
    <location>
        <begin position="108"/>
        <end position="219"/>
    </location>
</feature>
<dbReference type="EMBL" id="JABELX010000007">
    <property type="protein sequence ID" value="NNH72251.1"/>
    <property type="molecule type" value="Genomic_DNA"/>
</dbReference>
<dbReference type="CDD" id="cd03392">
    <property type="entry name" value="PAP2_like_2"/>
    <property type="match status" value="1"/>
</dbReference>
<evidence type="ECO:0000313" key="3">
    <source>
        <dbReference type="EMBL" id="NNH72251.1"/>
    </source>
</evidence>
<dbReference type="SMART" id="SM00014">
    <property type="entry name" value="acidPPc"/>
    <property type="match status" value="1"/>
</dbReference>
<sequence>MPITPLLHAQDRTEVSGEHTSRRTIVNGVTTMVLLAVLFCALTALVARSSAPPAVDADASRWIIDHRNGGLTVVAKTLAVLGGTASMTVLTAIACVWSAWRRQWDAAVLVAMTGLGALVLVLVGKHLVARDRPPMAGRLSDETSYAYPSGHTAGSFVVIGIVMIVALPYLRGIVRRVLPIAAAVLVAAVGLSRIYLGAHWPTDILAGWLLGALWLMVCLTTFEYVSAVVARRGS</sequence>
<feature type="transmembrane region" description="Helical" evidence="1">
    <location>
        <begin position="149"/>
        <end position="170"/>
    </location>
</feature>
<keyword evidence="1" id="KW-0812">Transmembrane</keyword>
<name>A0A849CFQ5_9NOCA</name>
<dbReference type="RefSeq" id="WP_067518885.1">
    <property type="nucleotide sequence ID" value="NZ_JABELX010000007.1"/>
</dbReference>
<feature type="transmembrane region" description="Helical" evidence="1">
    <location>
        <begin position="177"/>
        <end position="196"/>
    </location>
</feature>
<evidence type="ECO:0000313" key="4">
    <source>
        <dbReference type="Proteomes" id="UP000586827"/>
    </source>
</evidence>
<proteinExistence type="predicted"/>
<evidence type="ECO:0000259" key="2">
    <source>
        <dbReference type="SMART" id="SM00014"/>
    </source>
</evidence>
<dbReference type="InterPro" id="IPR000326">
    <property type="entry name" value="PAP2/HPO"/>
</dbReference>
<dbReference type="PANTHER" id="PTHR14969:SF13">
    <property type="entry name" value="AT30094P"/>
    <property type="match status" value="1"/>
</dbReference>
<keyword evidence="4" id="KW-1185">Reference proteome</keyword>
<dbReference type="SUPFAM" id="SSF48317">
    <property type="entry name" value="Acid phosphatase/Vanadium-dependent haloperoxidase"/>
    <property type="match status" value="1"/>
</dbReference>
<dbReference type="Proteomes" id="UP000586827">
    <property type="component" value="Unassembled WGS sequence"/>
</dbReference>
<feature type="transmembrane region" description="Helical" evidence="1">
    <location>
        <begin position="78"/>
        <end position="100"/>
    </location>
</feature>
<feature type="transmembrane region" description="Helical" evidence="1">
    <location>
        <begin position="208"/>
        <end position="230"/>
    </location>
</feature>
<comment type="caution">
    <text evidence="3">The sequence shown here is derived from an EMBL/GenBank/DDBJ whole genome shotgun (WGS) entry which is preliminary data.</text>
</comment>
<feature type="transmembrane region" description="Helical" evidence="1">
    <location>
        <begin position="25"/>
        <end position="47"/>
    </location>
</feature>